<dbReference type="AlphaFoldDB" id="A0A382QG52"/>
<proteinExistence type="predicted"/>
<gene>
    <name evidence="1" type="ORF">METZ01_LOCUS336739</name>
</gene>
<protein>
    <submittedName>
        <fullName evidence="1">Uncharacterized protein</fullName>
    </submittedName>
</protein>
<evidence type="ECO:0000313" key="1">
    <source>
        <dbReference type="EMBL" id="SVC83885.1"/>
    </source>
</evidence>
<organism evidence="1">
    <name type="scientific">marine metagenome</name>
    <dbReference type="NCBI Taxonomy" id="408172"/>
    <lineage>
        <taxon>unclassified sequences</taxon>
        <taxon>metagenomes</taxon>
        <taxon>ecological metagenomes</taxon>
    </lineage>
</organism>
<dbReference type="EMBL" id="UINC01113931">
    <property type="protein sequence ID" value="SVC83885.1"/>
    <property type="molecule type" value="Genomic_DNA"/>
</dbReference>
<feature type="non-terminal residue" evidence="1">
    <location>
        <position position="111"/>
    </location>
</feature>
<name>A0A382QG52_9ZZZZ</name>
<reference evidence="1" key="1">
    <citation type="submission" date="2018-05" db="EMBL/GenBank/DDBJ databases">
        <authorList>
            <person name="Lanie J.A."/>
            <person name="Ng W.-L."/>
            <person name="Kazmierczak K.M."/>
            <person name="Andrzejewski T.M."/>
            <person name="Davidsen T.M."/>
            <person name="Wayne K.J."/>
            <person name="Tettelin H."/>
            <person name="Glass J.I."/>
            <person name="Rusch D."/>
            <person name="Podicherti R."/>
            <person name="Tsui H.-C.T."/>
            <person name="Winkler M.E."/>
        </authorList>
    </citation>
    <scope>NUCLEOTIDE SEQUENCE</scope>
</reference>
<sequence>MVEHHNGIVGVISSILFGSTKFWLQLIAGAFFLFNGLGDVSVALECGSDGIITGLVPDLSAYFHIDVTTVAQLMCSPNEFMVIDQAAFSRKDKAWFAIFNNRVFDMNKPRV</sequence>
<accession>A0A382QG52</accession>